<organism evidence="15 16">
    <name type="scientific">Camellia sinensis</name>
    <name type="common">Tea plant</name>
    <name type="synonym">Thea sinensis</name>
    <dbReference type="NCBI Taxonomy" id="4442"/>
    <lineage>
        <taxon>Eukaryota</taxon>
        <taxon>Viridiplantae</taxon>
        <taxon>Streptophyta</taxon>
        <taxon>Embryophyta</taxon>
        <taxon>Tracheophyta</taxon>
        <taxon>Spermatophyta</taxon>
        <taxon>Magnoliopsida</taxon>
        <taxon>eudicotyledons</taxon>
        <taxon>Gunneridae</taxon>
        <taxon>Pentapetalae</taxon>
        <taxon>asterids</taxon>
        <taxon>Ericales</taxon>
        <taxon>Theaceae</taxon>
        <taxon>Camellia</taxon>
    </lineage>
</organism>
<dbReference type="Gene3D" id="3.30.60.20">
    <property type="match status" value="1"/>
</dbReference>
<dbReference type="Pfam" id="PF08370">
    <property type="entry name" value="PDR_assoc"/>
    <property type="match status" value="1"/>
</dbReference>
<dbReference type="InterPro" id="IPR027417">
    <property type="entry name" value="P-loop_NTPase"/>
</dbReference>
<dbReference type="FunFam" id="3.30.60.20:FF:000051">
    <property type="entry name" value="Thymidine kinase"/>
    <property type="match status" value="1"/>
</dbReference>
<accession>A0A7J7G8I7</accession>
<dbReference type="EMBL" id="JACBKZ010000012">
    <property type="protein sequence ID" value="KAF5936615.1"/>
    <property type="molecule type" value="Genomic_DNA"/>
</dbReference>
<keyword evidence="6" id="KW-0547">Nucleotide-binding</keyword>
<dbReference type="AlphaFoldDB" id="A0A7J7G8I7"/>
<feature type="domain" description="ABC transmembrane type-1" evidence="14">
    <location>
        <begin position="236"/>
        <end position="343"/>
    </location>
</feature>
<evidence type="ECO:0000259" key="14">
    <source>
        <dbReference type="PROSITE" id="PS50929"/>
    </source>
</evidence>
<evidence type="ECO:0000256" key="12">
    <source>
        <dbReference type="SAM" id="Phobius"/>
    </source>
</evidence>
<evidence type="ECO:0000256" key="5">
    <source>
        <dbReference type="ARBA" id="ARBA00022692"/>
    </source>
</evidence>
<dbReference type="SUPFAM" id="SSF57716">
    <property type="entry name" value="Glucocorticoid receptor-like (DNA-binding domain)"/>
    <property type="match status" value="1"/>
</dbReference>
<proteinExistence type="inferred from homology"/>
<keyword evidence="10 12" id="KW-0472">Membrane</keyword>
<dbReference type="InterPro" id="IPR011527">
    <property type="entry name" value="ABC1_TM_dom"/>
</dbReference>
<dbReference type="PROSITE" id="PS00603">
    <property type="entry name" value="TK_CELLULAR_TYPE"/>
    <property type="match status" value="1"/>
</dbReference>
<evidence type="ECO:0000256" key="9">
    <source>
        <dbReference type="ARBA" id="ARBA00022989"/>
    </source>
</evidence>
<keyword evidence="5 12" id="KW-0812">Transmembrane</keyword>
<comment type="similarity">
    <text evidence="1 11">Belongs to the thymidine kinase family.</text>
</comment>
<evidence type="ECO:0000256" key="2">
    <source>
        <dbReference type="ARBA" id="ARBA00012118"/>
    </source>
</evidence>
<feature type="signal peptide" evidence="13">
    <location>
        <begin position="1"/>
        <end position="20"/>
    </location>
</feature>
<evidence type="ECO:0000256" key="3">
    <source>
        <dbReference type="ARBA" id="ARBA00022634"/>
    </source>
</evidence>
<name>A0A7J7G8I7_CAMSI</name>
<keyword evidence="13" id="KW-0732">Signal</keyword>
<protein>
    <recommendedName>
        <fullName evidence="2">thymidine kinase</fullName>
        <ecNumber evidence="2">2.7.1.21</ecNumber>
    </recommendedName>
</protein>
<reference evidence="16" key="1">
    <citation type="journal article" date="2020" name="Nat. Commun.">
        <title>Genome assembly of wild tea tree DASZ reveals pedigree and selection history of tea varieties.</title>
        <authorList>
            <person name="Zhang W."/>
            <person name="Zhang Y."/>
            <person name="Qiu H."/>
            <person name="Guo Y."/>
            <person name="Wan H."/>
            <person name="Zhang X."/>
            <person name="Scossa F."/>
            <person name="Alseekh S."/>
            <person name="Zhang Q."/>
            <person name="Wang P."/>
            <person name="Xu L."/>
            <person name="Schmidt M.H."/>
            <person name="Jia X."/>
            <person name="Li D."/>
            <person name="Zhu A."/>
            <person name="Guo F."/>
            <person name="Chen W."/>
            <person name="Ni D."/>
            <person name="Usadel B."/>
            <person name="Fernie A.R."/>
            <person name="Wen W."/>
        </authorList>
    </citation>
    <scope>NUCLEOTIDE SEQUENCE [LARGE SCALE GENOMIC DNA]</scope>
    <source>
        <strain evidence="16">cv. G240</strain>
    </source>
</reference>
<keyword evidence="8" id="KW-0067">ATP-binding</keyword>
<evidence type="ECO:0000313" key="15">
    <source>
        <dbReference type="EMBL" id="KAF5936615.1"/>
    </source>
</evidence>
<dbReference type="GO" id="GO:0071897">
    <property type="term" value="P:DNA biosynthetic process"/>
    <property type="evidence" value="ECO:0007669"/>
    <property type="project" value="UniProtKB-KW"/>
</dbReference>
<dbReference type="PANTHER" id="PTHR11441">
    <property type="entry name" value="THYMIDINE KINASE"/>
    <property type="match status" value="1"/>
</dbReference>
<evidence type="ECO:0000256" key="7">
    <source>
        <dbReference type="ARBA" id="ARBA00022777"/>
    </source>
</evidence>
<feature type="transmembrane region" description="Helical" evidence="12">
    <location>
        <begin position="265"/>
        <end position="289"/>
    </location>
</feature>
<feature type="transmembrane region" description="Helical" evidence="12">
    <location>
        <begin position="366"/>
        <end position="390"/>
    </location>
</feature>
<dbReference type="Pfam" id="PF00265">
    <property type="entry name" value="TK"/>
    <property type="match status" value="1"/>
</dbReference>
<sequence>MSSTVMLSMISLSILTDWWGEDLGDRPNPDPRIHAPTIGKVLLKSRGFFTDDYMFWISRINNPVSRCSISALSDSKSIVLDEDVGKKNKKSSGRMTYEGYSIDVLGTTKLLQISNCHDDTFDGLYNQIAPTTDPLLDVIGIDEAQFFGDLYDFCCKVADCDGKIVIVAGLDGDYLRRTFGSVLHIIPLVDSITKLTAQCQLCGKRAFFTLRKTNETKTELIGGSDVYMPVCRQHYVSVDLSTVDLDIPFSFIFCVGATTNAYSNLAVLAIVTWPVLFVSIPMVLFAIHLQRYYFATTKELMQPNGTTKSLVANHLAESIAGSMTIRAFEEEDRFFVKNLDLIDVNTTPFSHSFAANEWLIQQLKTLTAIVLSSLVHGFAPFGNFQLWWLFI</sequence>
<dbReference type="GO" id="GO:0046104">
    <property type="term" value="P:thymidine metabolic process"/>
    <property type="evidence" value="ECO:0007669"/>
    <property type="project" value="TreeGrafter"/>
</dbReference>
<dbReference type="InterPro" id="IPR013581">
    <property type="entry name" value="PDR_assoc"/>
</dbReference>
<dbReference type="Proteomes" id="UP000593564">
    <property type="component" value="Unassembled WGS sequence"/>
</dbReference>
<dbReference type="Gene3D" id="3.40.50.300">
    <property type="entry name" value="P-loop containing nucleotide triphosphate hydrolases"/>
    <property type="match status" value="1"/>
</dbReference>
<evidence type="ECO:0000256" key="11">
    <source>
        <dbReference type="RuleBase" id="RU004165"/>
    </source>
</evidence>
<evidence type="ECO:0000256" key="13">
    <source>
        <dbReference type="SAM" id="SignalP"/>
    </source>
</evidence>
<dbReference type="GO" id="GO:0004797">
    <property type="term" value="F:thymidine kinase activity"/>
    <property type="evidence" value="ECO:0007669"/>
    <property type="project" value="UniProtKB-EC"/>
</dbReference>
<gene>
    <name evidence="15" type="ORF">HYC85_024121</name>
</gene>
<dbReference type="InterPro" id="IPR020633">
    <property type="entry name" value="Thymidine_kinase_CS"/>
</dbReference>
<reference evidence="15 16" key="2">
    <citation type="submission" date="2020-07" db="EMBL/GenBank/DDBJ databases">
        <title>Genome assembly of wild tea tree DASZ reveals pedigree and selection history of tea varieties.</title>
        <authorList>
            <person name="Zhang W."/>
        </authorList>
    </citation>
    <scope>NUCLEOTIDE SEQUENCE [LARGE SCALE GENOMIC DNA]</scope>
    <source>
        <strain evidence="16">cv. G240</strain>
        <tissue evidence="15">Leaf</tissue>
    </source>
</reference>
<keyword evidence="16" id="KW-1185">Reference proteome</keyword>
<dbReference type="SUPFAM" id="SSF52540">
    <property type="entry name" value="P-loop containing nucleoside triphosphate hydrolases"/>
    <property type="match status" value="1"/>
</dbReference>
<keyword evidence="3" id="KW-0237">DNA synthesis</keyword>
<dbReference type="PANTHER" id="PTHR11441:SF0">
    <property type="entry name" value="THYMIDINE KINASE, CYTOSOLIC"/>
    <property type="match status" value="1"/>
</dbReference>
<evidence type="ECO:0000256" key="10">
    <source>
        <dbReference type="ARBA" id="ARBA00023136"/>
    </source>
</evidence>
<evidence type="ECO:0000256" key="4">
    <source>
        <dbReference type="ARBA" id="ARBA00022679"/>
    </source>
</evidence>
<keyword evidence="9 12" id="KW-1133">Transmembrane helix</keyword>
<dbReference type="Gene3D" id="1.20.1560.10">
    <property type="entry name" value="ABC transporter type 1, transmembrane domain"/>
    <property type="match status" value="1"/>
</dbReference>
<evidence type="ECO:0000256" key="1">
    <source>
        <dbReference type="ARBA" id="ARBA00007587"/>
    </source>
</evidence>
<evidence type="ECO:0000313" key="16">
    <source>
        <dbReference type="Proteomes" id="UP000593564"/>
    </source>
</evidence>
<dbReference type="SUPFAM" id="SSF90123">
    <property type="entry name" value="ABC transporter transmembrane region"/>
    <property type="match status" value="1"/>
</dbReference>
<dbReference type="InterPro" id="IPR001267">
    <property type="entry name" value="Thymidine_kinase"/>
</dbReference>
<keyword evidence="4" id="KW-0808">Transferase</keyword>
<comment type="caution">
    <text evidence="15">The sequence shown here is derived from an EMBL/GenBank/DDBJ whole genome shotgun (WGS) entry which is preliminary data.</text>
</comment>
<dbReference type="GO" id="GO:0140359">
    <property type="term" value="F:ABC-type transporter activity"/>
    <property type="evidence" value="ECO:0007669"/>
    <property type="project" value="InterPro"/>
</dbReference>
<evidence type="ECO:0000256" key="6">
    <source>
        <dbReference type="ARBA" id="ARBA00022741"/>
    </source>
</evidence>
<dbReference type="GO" id="GO:0005524">
    <property type="term" value="F:ATP binding"/>
    <property type="evidence" value="ECO:0007669"/>
    <property type="project" value="UniProtKB-KW"/>
</dbReference>
<keyword evidence="7" id="KW-0418">Kinase</keyword>
<dbReference type="GO" id="GO:0016020">
    <property type="term" value="C:membrane"/>
    <property type="evidence" value="ECO:0007669"/>
    <property type="project" value="InterPro"/>
</dbReference>
<feature type="chain" id="PRO_5029596737" description="thymidine kinase" evidence="13">
    <location>
        <begin position="21"/>
        <end position="391"/>
    </location>
</feature>
<dbReference type="PROSITE" id="PS50929">
    <property type="entry name" value="ABC_TM1F"/>
    <property type="match status" value="1"/>
</dbReference>
<evidence type="ECO:0000256" key="8">
    <source>
        <dbReference type="ARBA" id="ARBA00022840"/>
    </source>
</evidence>
<dbReference type="InterPro" id="IPR036640">
    <property type="entry name" value="ABC1_TM_sf"/>
</dbReference>
<dbReference type="EC" id="2.7.1.21" evidence="2"/>